<dbReference type="InterPro" id="IPR038081">
    <property type="entry name" value="CalX-like_sf"/>
</dbReference>
<dbReference type="NCBIfam" id="TIGR01451">
    <property type="entry name" value="B_ant_repeat"/>
    <property type="match status" value="1"/>
</dbReference>
<dbReference type="eggNOG" id="COG4719">
    <property type="taxonomic scope" value="Bacteria"/>
</dbReference>
<dbReference type="STRING" id="202955.GCA_000759995_02303"/>
<evidence type="ECO:0000256" key="2">
    <source>
        <dbReference type="ARBA" id="ARBA00022737"/>
    </source>
</evidence>
<evidence type="ECO:0000256" key="3">
    <source>
        <dbReference type="ARBA" id="ARBA00022837"/>
    </source>
</evidence>
<evidence type="ECO:0000256" key="4">
    <source>
        <dbReference type="SAM" id="Phobius"/>
    </source>
</evidence>
<evidence type="ECO:0000259" key="6">
    <source>
        <dbReference type="Pfam" id="PF03160"/>
    </source>
</evidence>
<dbReference type="InterPro" id="IPR001434">
    <property type="entry name" value="OmcB-like_DUF11"/>
</dbReference>
<dbReference type="Gene3D" id="2.60.40.10">
    <property type="entry name" value="Immunoglobulins"/>
    <property type="match status" value="1"/>
</dbReference>
<keyword evidence="2" id="KW-0677">Repeat</keyword>
<dbReference type="PATRIC" id="fig|1120928.5.peg.1232"/>
<feature type="domain" description="SpaA-like prealbumin fold" evidence="7">
    <location>
        <begin position="540"/>
        <end position="655"/>
    </location>
</feature>
<dbReference type="EMBL" id="AYEV01000010">
    <property type="protein sequence ID" value="ESK56206.1"/>
    <property type="molecule type" value="Genomic_DNA"/>
</dbReference>
<keyword evidence="4" id="KW-1133">Transmembrane helix</keyword>
<keyword evidence="4" id="KW-0812">Transmembrane</keyword>
<organism evidence="8 9">
    <name type="scientific">Acinetobacter tjernbergiae DSM 14971 = CIP 107465</name>
    <dbReference type="NCBI Taxonomy" id="1120928"/>
    <lineage>
        <taxon>Bacteria</taxon>
        <taxon>Pseudomonadati</taxon>
        <taxon>Pseudomonadota</taxon>
        <taxon>Gammaproteobacteria</taxon>
        <taxon>Moraxellales</taxon>
        <taxon>Moraxellaceae</taxon>
        <taxon>Acinetobacter</taxon>
    </lineage>
</organism>
<keyword evidence="9" id="KW-1185">Reference proteome</keyword>
<evidence type="ECO:0000313" key="9">
    <source>
        <dbReference type="Proteomes" id="UP000017404"/>
    </source>
</evidence>
<evidence type="ECO:0000259" key="7">
    <source>
        <dbReference type="Pfam" id="PF24514"/>
    </source>
</evidence>
<protein>
    <submittedName>
        <fullName evidence="8">Uncharacterized protein</fullName>
    </submittedName>
</protein>
<dbReference type="Pfam" id="PF24514">
    <property type="entry name" value="SpaA_4"/>
    <property type="match status" value="3"/>
</dbReference>
<dbReference type="Pfam" id="PF03160">
    <property type="entry name" value="Calx-beta"/>
    <property type="match status" value="1"/>
</dbReference>
<comment type="caution">
    <text evidence="8">The sequence shown here is derived from an EMBL/GenBank/DDBJ whole genome shotgun (WGS) entry which is preliminary data.</text>
</comment>
<accession>V2V5Q4</accession>
<dbReference type="GO" id="GO:0007154">
    <property type="term" value="P:cell communication"/>
    <property type="evidence" value="ECO:0007669"/>
    <property type="project" value="InterPro"/>
</dbReference>
<evidence type="ECO:0000259" key="5">
    <source>
        <dbReference type="Pfam" id="PF01345"/>
    </source>
</evidence>
<dbReference type="Proteomes" id="UP000017404">
    <property type="component" value="Unassembled WGS sequence"/>
</dbReference>
<proteinExistence type="predicted"/>
<dbReference type="GO" id="GO:0016020">
    <property type="term" value="C:membrane"/>
    <property type="evidence" value="ECO:0007669"/>
    <property type="project" value="InterPro"/>
</dbReference>
<sequence>MFDIHAIYVLIINKFRCDYYLVSVLIATLFLILITPITHAAYQRGYLNLGFETPTIATGNNVCRVYISSTRVPGWLTTHPYGNEGSSGTCSITTNGAGQLMEMWAGSRNIDGTNTTLTNTIKAREGNQFVELNADAVSTVSQNICLVNGESVSWKFSHNGRNTADDTMLLRAGAQTIATVSTSKTGDGQVTSCVSGTCSVLSGSGSGIGATTGSTIKRWADYSGTFTYTGATGQVPMGFQSTSGTSTSGNFLDAIQIIVKPIIEFSSANYVVPENGGTVQPLKVIVVGDVPSGGISLVFTVNDGTAQLGVDYKINGGVANTFTKIIPQGNYGAGTPYVLEVPVEIINDLINEVDDTFSVTINQSNDFHIMSSNDCGASGNGIANYVIKDDDLPTDMDLKVEKKQRIGTSGTFVADSLTMNLGDTIQYQLVISNKGENAVSDTSRANFNDAIPNNFNTLSLLSATKSNGAITCNASFTGNTLTGQFSGPKGATCTLIIQARANAAGIVTNTATVNVPAANTEIFPSDNSSSVQVAIAKALITLTKSTIGGLGTFGFTLTGTSQTSGSITTLTQGEEYQVDGDTTLTGVQPFVVTGTGSITINESSLPTGGGWSLTGASCRNSAGNAVGSQSGSTYTLTATDITNNPNLNCNFVNTKIPTVKIQKISQGGTGTFGFANTNLSSNSSNVVTSLQGSPNIGTGISSVLTVVSNSTDVVIRESSIATGYALKSASCVDSNSLITGNIGTFGNFSTDRITIPYNHLITGGADITCTFINSKPSLIIKKISRGGVGKFDFTGNNGIVNHSITTTTQDTETVGETQYFTSPNPSTDAVITESSMPTGFRLTNAVCTGLPTSSVTPNYVNGTVTLNKSGIVSGADIICTLTNTLTTLTLIKKWDNAVAGDSVIVNSVGFDTNATTAVSVADQTGANATTGTPVILMPNMVGKTGTILEAFSKGDAADYNSTLICTGNNTALNGNKLTIHSDDAAIICTLTNSRKKLVLITGRIFNDNGGTTNNILSNAYNALQDANELGIAGSSLKLANCSGVELNLVTISNSNGDYSFKVEDSVLTNPFCIVQTNLPEYSSVSGASPTGSYNRSTDTISLPKTTATSYPNNNFGDANLNIILTEDGQHTIASGDVTDYPHRLNSQAPVQITQFNQLSSQQPNSGNDQVWQALVYKDTNCNGSVDSGETIFNPTVANPYTLQPNADLCLVQRVHSPTNVMAGAQHVSTLEASYSVILANPTQTMMGKSIKRQDVTLVGKAGLSLTKKVRAVASCPSTSADQNQFAVTNQANKVDHLEYEITYKNNSTKLLNNVKIKDSLPIATSFGSMSCNSTPNGNTCNINHVGDALEWNLTGVLNPAATGTVRFCVNQ</sequence>
<dbReference type="InterPro" id="IPR047589">
    <property type="entry name" value="DUF11_rpt"/>
</dbReference>
<gene>
    <name evidence="8" type="ORF">F990_01204</name>
</gene>
<feature type="domain" description="SpaA-like prealbumin fold" evidence="7">
    <location>
        <begin position="659"/>
        <end position="775"/>
    </location>
</feature>
<feature type="domain" description="Calx-beta" evidence="6">
    <location>
        <begin position="261"/>
        <end position="369"/>
    </location>
</feature>
<dbReference type="InterPro" id="IPR013783">
    <property type="entry name" value="Ig-like_fold"/>
</dbReference>
<dbReference type="RefSeq" id="WP_018677934.1">
    <property type="nucleotide sequence ID" value="NZ_AYEV01000010.1"/>
</dbReference>
<keyword evidence="1" id="KW-0732">Signal</keyword>
<keyword evidence="4" id="KW-0472">Membrane</keyword>
<dbReference type="SUPFAM" id="SSF141072">
    <property type="entry name" value="CalX-like"/>
    <property type="match status" value="1"/>
</dbReference>
<dbReference type="Pfam" id="PF01345">
    <property type="entry name" value="DUF11"/>
    <property type="match status" value="1"/>
</dbReference>
<dbReference type="InterPro" id="IPR055371">
    <property type="entry name" value="SpaA_PFL_dom_4"/>
</dbReference>
<keyword evidence="3" id="KW-0106">Calcium</keyword>
<feature type="domain" description="DUF11" evidence="5">
    <location>
        <begin position="414"/>
        <end position="533"/>
    </location>
</feature>
<feature type="transmembrane region" description="Helical" evidence="4">
    <location>
        <begin position="20"/>
        <end position="42"/>
    </location>
</feature>
<dbReference type="InterPro" id="IPR003644">
    <property type="entry name" value="Calx_beta"/>
</dbReference>
<evidence type="ECO:0000313" key="8">
    <source>
        <dbReference type="EMBL" id="ESK56206.1"/>
    </source>
</evidence>
<reference evidence="8 9" key="1">
    <citation type="submission" date="2013-10" db="EMBL/GenBank/DDBJ databases">
        <title>The Genome Sequence of Acinetobacter tjernbergiae CIP107465.</title>
        <authorList>
            <consortium name="The Broad Institute Genomics Platform"/>
            <consortium name="The Broad Institute Genome Sequencing Center for Infectious Disease"/>
            <person name="Cerqueira G."/>
            <person name="Feldgarden M."/>
            <person name="Courvalin P."/>
            <person name="Grillot-Courvalin C."/>
            <person name="Clermont D."/>
            <person name="Rocha E."/>
            <person name="Yoon E.-J."/>
            <person name="Nemec A."/>
            <person name="Young S.K."/>
            <person name="Zeng Q."/>
            <person name="Gargeya S."/>
            <person name="Fitzgerald M."/>
            <person name="Abouelleil A."/>
            <person name="Alvarado L."/>
            <person name="Berlin A.M."/>
            <person name="Chapman S.B."/>
            <person name="Gainer-Dewar J."/>
            <person name="Goldberg J."/>
            <person name="Gnerre S."/>
            <person name="Griggs A."/>
            <person name="Gujja S."/>
            <person name="Hansen M."/>
            <person name="Howarth C."/>
            <person name="Imamovic A."/>
            <person name="Ireland A."/>
            <person name="Larimer J."/>
            <person name="McCowan C."/>
            <person name="Murphy C."/>
            <person name="Pearson M."/>
            <person name="Poon T.W."/>
            <person name="Priest M."/>
            <person name="Roberts A."/>
            <person name="Saif S."/>
            <person name="Shea T."/>
            <person name="Sykes S."/>
            <person name="Wortman J."/>
            <person name="Nusbaum C."/>
            <person name="Birren B."/>
        </authorList>
    </citation>
    <scope>NUCLEOTIDE SEQUENCE [LARGE SCALE GENOMIC DNA]</scope>
    <source>
        <strain evidence="8 9">CIP 107465</strain>
    </source>
</reference>
<name>V2V5Q4_9GAMM</name>
<feature type="domain" description="SpaA-like prealbumin fold" evidence="7">
    <location>
        <begin position="779"/>
        <end position="884"/>
    </location>
</feature>
<evidence type="ECO:0000256" key="1">
    <source>
        <dbReference type="ARBA" id="ARBA00022729"/>
    </source>
</evidence>